<name>E6PG65_9ZZZZ</name>
<accession>E6PG65</accession>
<sequence>MGSSRARAFTARASVAAMQPYRLPRIERGSRKRLSWFPAAVRSIRAWKVEHWPDFMQFGERVRTERIVAACSDKPNESRVGFLRGVRNAGLFATLLAFQSPQTGVCGRGADGHGADTMRLMP</sequence>
<protein>
    <submittedName>
        <fullName evidence="1">Uncharacterized protein</fullName>
    </submittedName>
</protein>
<proteinExistence type="predicted"/>
<gene>
    <name evidence="1" type="ORF">CARN1_1470</name>
</gene>
<dbReference type="EMBL" id="CABL01000008">
    <property type="protein sequence ID" value="CBH75453.1"/>
    <property type="molecule type" value="Genomic_DNA"/>
</dbReference>
<reference evidence="1" key="1">
    <citation type="submission" date="2009-10" db="EMBL/GenBank/DDBJ databases">
        <title>Diversity of trophic interactions inside an arsenic-rich microbial ecosystem.</title>
        <authorList>
            <person name="Bertin P.N."/>
            <person name="Heinrich-Salmeron A."/>
            <person name="Pelletier E."/>
            <person name="Goulhen-Chollet F."/>
            <person name="Arsene-Ploetze F."/>
            <person name="Gallien S."/>
            <person name="Calteau A."/>
            <person name="Vallenet D."/>
            <person name="Casiot C."/>
            <person name="Chane-Woon-Ming B."/>
            <person name="Giloteaux L."/>
            <person name="Barakat M."/>
            <person name="Bonnefoy V."/>
            <person name="Bruneel O."/>
            <person name="Chandler M."/>
            <person name="Cleiss J."/>
            <person name="Duran R."/>
            <person name="Elbaz-Poulichet F."/>
            <person name="Fonknechten N."/>
            <person name="Lauga B."/>
            <person name="Mornico D."/>
            <person name="Ortet P."/>
            <person name="Schaeffer C."/>
            <person name="Siguier P."/>
            <person name="Alexander Thil Smith A."/>
            <person name="Van Dorsselaer A."/>
            <person name="Weissenbach J."/>
            <person name="Medigue C."/>
            <person name="Le Paslier D."/>
        </authorList>
    </citation>
    <scope>NUCLEOTIDE SEQUENCE</scope>
</reference>
<dbReference type="AlphaFoldDB" id="E6PG65"/>
<comment type="caution">
    <text evidence="1">The sequence shown here is derived from an EMBL/GenBank/DDBJ whole genome shotgun (WGS) entry which is preliminary data.</text>
</comment>
<evidence type="ECO:0000313" key="1">
    <source>
        <dbReference type="EMBL" id="CBH75453.1"/>
    </source>
</evidence>
<organism evidence="1">
    <name type="scientific">mine drainage metagenome</name>
    <dbReference type="NCBI Taxonomy" id="410659"/>
    <lineage>
        <taxon>unclassified sequences</taxon>
        <taxon>metagenomes</taxon>
        <taxon>ecological metagenomes</taxon>
    </lineage>
</organism>